<evidence type="ECO:0000313" key="3">
    <source>
        <dbReference type="Proteomes" id="UP000728185"/>
    </source>
</evidence>
<dbReference type="OrthoDB" id="6235976at2759"/>
<sequence length="755" mass="85050">MSSKRKLDIADTDFEFLHNYLLQMSKISMADAKSMLLMIKSFSPNSLKLKQVEYELAKDNGDINGAAHLFSQLFSSSRELLGDEICTLFDGLKKSPPDKTSFDIFTRLSHSTQRDLFNAYFAGASCSLSERADLLLYLLSLKEILSQVQLVPTLISLTYRVLRDGEASLAKSSHEQLVSKPESTATIQTESSESPPRPSKFADGDEGEEGEVFGDDDDEDDPMLDSKPAVIESNSCKRTLALCDYRRTVTYELLPIAYQSMATVSDQPLVFGSEKRRSTLLKPPREYIVDCLKMGTVLLQWPLNIFVKQEPSDEQCHASDVPILKPEDELLTVLDDSWEEILLEQKQTSHLGEAEANNKRRRGAQRKDDASHSISKVSTIAHQSVALFWTLLLSTADKYISLTRPHFAQPPTVKDEKRPSVSSYPLDMSFIFPRSTMHREPFTQASTSTPFSILIHLWQFRKYKQVPELYTLGSRELDMWDAAIRPSSTTAGPALETIACFDLTLSGFLSAPWTVLNLGVDRLQESAVIDDLITSLCPLVDRDLLQWIICAYSFNPFTQKPWGDPVGKRQNFVKNLNKVLVSSCDSESLPAQISETCWLFPLTQGNISYLGLKVIAHWLSSYVTHSSDSVHLTTVCLACILCQIDTLKKPGAFLTHLWPSPFQKILQLIGSRWSEARVRFLEWIKPPISALTDSSLINELIESCINFIFFYRASHSDFMEACVSCMKSQTREPICARLLRFIQTELDNVLCCLKA</sequence>
<dbReference type="Proteomes" id="UP000728185">
    <property type="component" value="Unassembled WGS sequence"/>
</dbReference>
<dbReference type="EMBL" id="LUCM01010028">
    <property type="protein sequence ID" value="KAA0186011.1"/>
    <property type="molecule type" value="Genomic_DNA"/>
</dbReference>
<evidence type="ECO:0000256" key="1">
    <source>
        <dbReference type="SAM" id="MobiDB-lite"/>
    </source>
</evidence>
<proteinExistence type="predicted"/>
<feature type="region of interest" description="Disordered" evidence="1">
    <location>
        <begin position="172"/>
        <end position="227"/>
    </location>
</feature>
<keyword evidence="3" id="KW-1185">Reference proteome</keyword>
<reference evidence="2" key="1">
    <citation type="submission" date="2019-05" db="EMBL/GenBank/DDBJ databases">
        <title>Annotation for the trematode Fasciolopsis buski.</title>
        <authorList>
            <person name="Choi Y.-J."/>
        </authorList>
    </citation>
    <scope>NUCLEOTIDE SEQUENCE</scope>
    <source>
        <strain evidence="2">HT</strain>
        <tissue evidence="2">Whole worm</tissue>
    </source>
</reference>
<protein>
    <submittedName>
        <fullName evidence="2">Uncharacterized protein</fullName>
    </submittedName>
</protein>
<feature type="compositionally biased region" description="Polar residues" evidence="1">
    <location>
        <begin position="181"/>
        <end position="194"/>
    </location>
</feature>
<accession>A0A8E0VHE8</accession>
<evidence type="ECO:0000313" key="2">
    <source>
        <dbReference type="EMBL" id="KAA0186011.1"/>
    </source>
</evidence>
<organism evidence="2 3">
    <name type="scientific">Fasciolopsis buskii</name>
    <dbReference type="NCBI Taxonomy" id="27845"/>
    <lineage>
        <taxon>Eukaryota</taxon>
        <taxon>Metazoa</taxon>
        <taxon>Spiralia</taxon>
        <taxon>Lophotrochozoa</taxon>
        <taxon>Platyhelminthes</taxon>
        <taxon>Trematoda</taxon>
        <taxon>Digenea</taxon>
        <taxon>Plagiorchiida</taxon>
        <taxon>Echinostomata</taxon>
        <taxon>Echinostomatoidea</taxon>
        <taxon>Fasciolidae</taxon>
        <taxon>Fasciolopsis</taxon>
    </lineage>
</organism>
<dbReference type="AlphaFoldDB" id="A0A8E0VHE8"/>
<gene>
    <name evidence="2" type="ORF">FBUS_05378</name>
</gene>
<comment type="caution">
    <text evidence="2">The sequence shown here is derived from an EMBL/GenBank/DDBJ whole genome shotgun (WGS) entry which is preliminary data.</text>
</comment>
<feature type="region of interest" description="Disordered" evidence="1">
    <location>
        <begin position="349"/>
        <end position="372"/>
    </location>
</feature>
<name>A0A8E0VHE8_9TREM</name>
<feature type="compositionally biased region" description="Acidic residues" evidence="1">
    <location>
        <begin position="204"/>
        <end position="223"/>
    </location>
</feature>